<evidence type="ECO:0000313" key="3">
    <source>
        <dbReference type="EMBL" id="EEI62079.1"/>
    </source>
</evidence>
<dbReference type="InterPro" id="IPR048576">
    <property type="entry name" value="Rv2175c_wHTH"/>
</dbReference>
<dbReference type="InterPro" id="IPR010093">
    <property type="entry name" value="SinI_DNA-bd"/>
</dbReference>
<dbReference type="Pfam" id="PF21531">
    <property type="entry name" value="Rv2175c_wHTH"/>
    <property type="match status" value="1"/>
</dbReference>
<dbReference type="Pfam" id="PF18367">
    <property type="entry name" value="Rv2175c_C"/>
    <property type="match status" value="1"/>
</dbReference>
<accession>A0ABM9XLS2</accession>
<proteinExistence type="predicted"/>
<dbReference type="EMBL" id="ACHF01000119">
    <property type="protein sequence ID" value="EEI62079.1"/>
    <property type="molecule type" value="Genomic_DNA"/>
</dbReference>
<evidence type="ECO:0000313" key="4">
    <source>
        <dbReference type="Proteomes" id="UP000006237"/>
    </source>
</evidence>
<feature type="domain" description="Rv2175c C-terminal" evidence="1">
    <location>
        <begin position="90"/>
        <end position="144"/>
    </location>
</feature>
<dbReference type="Proteomes" id="UP000006237">
    <property type="component" value="Unassembled WGS sequence"/>
</dbReference>
<dbReference type="NCBIfam" id="TIGR01764">
    <property type="entry name" value="excise"/>
    <property type="match status" value="1"/>
</dbReference>
<comment type="caution">
    <text evidence="3">The sequence shown here is derived from an EMBL/GenBank/DDBJ whole genome shotgun (WGS) entry which is preliminary data.</text>
</comment>
<gene>
    <name evidence="3" type="ORF">HMPREF0293_2438</name>
</gene>
<evidence type="ECO:0000259" key="2">
    <source>
        <dbReference type="Pfam" id="PF21531"/>
    </source>
</evidence>
<feature type="domain" description="DNA-binding protein Rv2175c wHTH" evidence="2">
    <location>
        <begin position="26"/>
        <end position="82"/>
    </location>
</feature>
<keyword evidence="4" id="KW-1185">Reference proteome</keyword>
<protein>
    <submittedName>
        <fullName evidence="3">DNA binding domain, excisionase family</fullName>
    </submittedName>
</protein>
<name>A0ABM9XLS2_9CORY</name>
<sequence length="145" mass="16125">MPQVLLISVPPCHLGADIRYVRGVSSVPVSENVLPEGEPLYTLDEVADLLNVPFSRVKQLLKDHKVIAVKSGKQLCIPKRFFNGDDTLNKHVTGAITVLADGGYNDEEILRYFFTEDETLPGRPVDAFHGHLAREVLRRAQAMAF</sequence>
<evidence type="ECO:0000259" key="1">
    <source>
        <dbReference type="Pfam" id="PF18367"/>
    </source>
</evidence>
<dbReference type="InterPro" id="IPR041098">
    <property type="entry name" value="Rv2175c_C"/>
</dbReference>
<organism evidence="3 4">
    <name type="scientific">Corynebacterium glucuronolyticum ATCC 51866</name>
    <dbReference type="NCBI Taxonomy" id="548478"/>
    <lineage>
        <taxon>Bacteria</taxon>
        <taxon>Bacillati</taxon>
        <taxon>Actinomycetota</taxon>
        <taxon>Actinomycetes</taxon>
        <taxon>Mycobacteriales</taxon>
        <taxon>Corynebacteriaceae</taxon>
        <taxon>Corynebacterium</taxon>
    </lineage>
</organism>
<reference evidence="3 4" key="1">
    <citation type="submission" date="2009-01" db="EMBL/GenBank/DDBJ databases">
        <authorList>
            <person name="Qin X."/>
            <person name="Bachman B."/>
            <person name="Battles P."/>
            <person name="Bell A."/>
            <person name="Bess C."/>
            <person name="Bickham C."/>
            <person name="Chaboub L."/>
            <person name="Chen D."/>
            <person name="Coyle M."/>
            <person name="Deiros D.R."/>
            <person name="Dinh H."/>
            <person name="Forbes L."/>
            <person name="Fowler G."/>
            <person name="Francisco L."/>
            <person name="Fu Q."/>
            <person name="Gubbala S."/>
            <person name="Hale W."/>
            <person name="Han Y."/>
            <person name="Hemphill L."/>
            <person name="Highlander S.K."/>
            <person name="Hirani K."/>
            <person name="Hogues M."/>
            <person name="Jackson L."/>
            <person name="Jakkamsetti A."/>
            <person name="Javaid M."/>
            <person name="Jiang H."/>
            <person name="Korchina V."/>
            <person name="Kovar C."/>
            <person name="Lara F."/>
            <person name="Lee S."/>
            <person name="Mata R."/>
            <person name="Mathew T."/>
            <person name="Moen C."/>
            <person name="Morales K."/>
            <person name="Munidasa M."/>
            <person name="Nazareth L."/>
            <person name="Ngo R."/>
            <person name="Nguyen L."/>
            <person name="Okwuonu G."/>
            <person name="Ongeri F."/>
            <person name="Patil S."/>
            <person name="Petrosino J."/>
            <person name="Pham C."/>
            <person name="Pham P."/>
            <person name="Pu L.-L."/>
            <person name="Puazo M."/>
            <person name="Raj R."/>
            <person name="Reid J."/>
            <person name="Rouhana J."/>
            <person name="Saada N."/>
            <person name="Shang Y."/>
            <person name="Simmons D."/>
            <person name="Thornton R."/>
            <person name="Warren J."/>
            <person name="Weissenberger G."/>
            <person name="Zhang J."/>
            <person name="Zhang L."/>
            <person name="Zhou C."/>
            <person name="Zhu D."/>
            <person name="Muzny D."/>
            <person name="Worley K."/>
            <person name="Gibbs R."/>
        </authorList>
    </citation>
    <scope>NUCLEOTIDE SEQUENCE [LARGE SCALE GENOMIC DNA]</scope>
    <source>
        <strain evidence="3 4">ATCC 51866</strain>
    </source>
</reference>